<feature type="region of interest" description="Disordered" evidence="1">
    <location>
        <begin position="1"/>
        <end position="168"/>
    </location>
</feature>
<feature type="region of interest" description="Disordered" evidence="1">
    <location>
        <begin position="969"/>
        <end position="992"/>
    </location>
</feature>
<dbReference type="GeneID" id="80888335"/>
<feature type="compositionally biased region" description="Basic and acidic residues" evidence="1">
    <location>
        <begin position="728"/>
        <end position="749"/>
    </location>
</feature>
<feature type="compositionally biased region" description="Basic and acidic residues" evidence="1">
    <location>
        <begin position="146"/>
        <end position="155"/>
    </location>
</feature>
<feature type="compositionally biased region" description="Basic residues" evidence="1">
    <location>
        <begin position="618"/>
        <end position="630"/>
    </location>
</feature>
<feature type="region of interest" description="Disordered" evidence="1">
    <location>
        <begin position="719"/>
        <end position="749"/>
    </location>
</feature>
<evidence type="ECO:0000313" key="3">
    <source>
        <dbReference type="Proteomes" id="UP001144673"/>
    </source>
</evidence>
<organism evidence="2 3">
    <name type="scientific">Akanthomyces muscarius</name>
    <name type="common">Entomopathogenic fungus</name>
    <name type="synonym">Lecanicillium muscarium</name>
    <dbReference type="NCBI Taxonomy" id="2231603"/>
    <lineage>
        <taxon>Eukaryota</taxon>
        <taxon>Fungi</taxon>
        <taxon>Dikarya</taxon>
        <taxon>Ascomycota</taxon>
        <taxon>Pezizomycotina</taxon>
        <taxon>Sordariomycetes</taxon>
        <taxon>Hypocreomycetidae</taxon>
        <taxon>Hypocreales</taxon>
        <taxon>Cordycipitaceae</taxon>
        <taxon>Akanthomyces</taxon>
    </lineage>
</organism>
<feature type="compositionally biased region" description="Basic and acidic residues" evidence="1">
    <location>
        <begin position="969"/>
        <end position="979"/>
    </location>
</feature>
<dbReference type="Proteomes" id="UP001144673">
    <property type="component" value="Chromosome 6"/>
</dbReference>
<feature type="region of interest" description="Disordered" evidence="1">
    <location>
        <begin position="286"/>
        <end position="642"/>
    </location>
</feature>
<dbReference type="RefSeq" id="XP_056056080.1">
    <property type="nucleotide sequence ID" value="XM_056199210.1"/>
</dbReference>
<keyword evidence="3" id="KW-1185">Reference proteome</keyword>
<reference evidence="2" key="1">
    <citation type="journal article" date="2023" name="Access Microbiol">
        <title>De-novo genome assembly for Akanthomyces muscarius, a biocontrol agent of insect agricultural pests.</title>
        <authorList>
            <person name="Erdos Z."/>
            <person name="Studholme D.J."/>
            <person name="Raymond B."/>
            <person name="Sharma M."/>
        </authorList>
    </citation>
    <scope>NUCLEOTIDE SEQUENCE</scope>
    <source>
        <strain evidence="2">Ve6</strain>
    </source>
</reference>
<dbReference type="KEGG" id="amus:LMH87_001176"/>
<feature type="region of interest" description="Disordered" evidence="1">
    <location>
        <begin position="190"/>
        <end position="210"/>
    </location>
</feature>
<feature type="compositionally biased region" description="Basic and acidic residues" evidence="1">
    <location>
        <begin position="123"/>
        <end position="138"/>
    </location>
</feature>
<protein>
    <submittedName>
        <fullName evidence="2">Uncharacterized protein</fullName>
    </submittedName>
</protein>
<evidence type="ECO:0000313" key="2">
    <source>
        <dbReference type="EMBL" id="KAJ4155956.1"/>
    </source>
</evidence>
<dbReference type="AlphaFoldDB" id="A0A9W8QHP5"/>
<feature type="compositionally biased region" description="Basic and acidic residues" evidence="1">
    <location>
        <begin position="333"/>
        <end position="359"/>
    </location>
</feature>
<feature type="compositionally biased region" description="Basic and acidic residues" evidence="1">
    <location>
        <begin position="589"/>
        <end position="604"/>
    </location>
</feature>
<feature type="compositionally biased region" description="Basic and acidic residues" evidence="1">
    <location>
        <begin position="564"/>
        <end position="577"/>
    </location>
</feature>
<feature type="compositionally biased region" description="Basic and acidic residues" evidence="1">
    <location>
        <begin position="496"/>
        <end position="510"/>
    </location>
</feature>
<proteinExistence type="predicted"/>
<gene>
    <name evidence="2" type="ORF">LMH87_001176</name>
</gene>
<feature type="compositionally biased region" description="Basic and acidic residues" evidence="1">
    <location>
        <begin position="368"/>
        <end position="378"/>
    </location>
</feature>
<dbReference type="EMBL" id="JAJHUN010000007">
    <property type="protein sequence ID" value="KAJ4155956.1"/>
    <property type="molecule type" value="Genomic_DNA"/>
</dbReference>
<sequence>MSDKKPGPAKPGLVVRQDNRKPLFNTRQMAQETRIPALSRSKSSPGAQDRPLESPATPGGSRIPRFGSGGFGSRQPLSLTEAFKLAGEEDRPRSVDGSPSPAPRSWRRPDLRQAEGTKAVSPNKERIAMRNRVDDGIGKSRTSRWVLEEGMRDDALPSTENAGESPEKSYAWQVDEDFTAGDLLVSDSPRIRVNKPPFAKSPVRGTPNTKLDEIRTRELGLTPNVGGIKTTKLDDIRLREKQADLPLLERGFPRIGGGHTKLDEIKQREMQGLSKRAIAQAKLEDIKERNAMTRSVSPESPRRNRGGHVPRSKSAFEPAGRQVPDTPVTIYKSEAERAADVRRAAAKKAEEKKEEETHANRANGLSPQKRDQSRDLLRKLARATSASPGERTSGSTVNEPEARTSLAERIGGSTINKAGARASLTGRIGGSAINKPEPRASSLKPSALVDRSRRRTSNTSESKSASSSDRPTVGFAGLARARSSDSHKSKGSSMHSEQDPTDRIEAEERLFAPLDNYSERGSVRAPSPWVEEDNNATPKPPSKDFLSMPTPRAPGAFVDTPVTLKKEDCAPRRRMSLEESPDVKPATVFRDKKTDLAWRSKDVDTASDPGAAEEKPTRPKRSRSLPRRRPLTNSAKLPSVRDDLRELQRIHDIDDGTLDNLEDILLGKKTTDEKLDELLKEIPAAADAVAELKDEERAGTGLDERAAYEALSASVERDLGVHKGGNTKVEEPPRKNKHETEKKHTTDKQAKMDALMKTEALKTEALKSEPGVENEMGIHETPASNVGIKNKTHTNETGIKLETPATEKHRHADKDDCPLCVAKPAHVAYLHLPLPRLFHARPNIRLTLLGVLLCALSLWYAAETTMCRLHCRPTTCAGETPCVWSFDDPVAFGTALPIKLDQWATGGRGRAAWDEARDWAADVLLLERWRDVEALTTEQRRRVRRRAVKRRGLTEEQRLLVDAWRRQREREDGVRRGVVSEESVGGDERLWE</sequence>
<feature type="compositionally biased region" description="Polar residues" evidence="1">
    <location>
        <begin position="384"/>
        <end position="398"/>
    </location>
</feature>
<name>A0A9W8QHP5_AKAMU</name>
<feature type="compositionally biased region" description="Low complexity" evidence="1">
    <location>
        <begin position="457"/>
        <end position="468"/>
    </location>
</feature>
<comment type="caution">
    <text evidence="2">The sequence shown here is derived from an EMBL/GenBank/DDBJ whole genome shotgun (WGS) entry which is preliminary data.</text>
</comment>
<evidence type="ECO:0000256" key="1">
    <source>
        <dbReference type="SAM" id="MobiDB-lite"/>
    </source>
</evidence>
<accession>A0A9W8QHP5</accession>